<evidence type="ECO:0000256" key="1">
    <source>
        <dbReference type="SAM" id="MobiDB-lite"/>
    </source>
</evidence>
<feature type="domain" description="DUF4158" evidence="2">
    <location>
        <begin position="13"/>
        <end position="86"/>
    </location>
</feature>
<evidence type="ECO:0000313" key="3">
    <source>
        <dbReference type="EMBL" id="RDG36300.1"/>
    </source>
</evidence>
<dbReference type="Proteomes" id="UP000253741">
    <property type="component" value="Unassembled WGS sequence"/>
</dbReference>
<proteinExistence type="predicted"/>
<reference evidence="3 4" key="1">
    <citation type="submission" date="2018-07" db="EMBL/GenBank/DDBJ databases">
        <title>Streptomyces species from bats.</title>
        <authorList>
            <person name="Dunlap C."/>
        </authorList>
    </citation>
    <scope>NUCLEOTIDE SEQUENCE [LARGE SCALE GENOMIC DNA]</scope>
    <source>
        <strain evidence="3 4">AC230</strain>
    </source>
</reference>
<organism evidence="3 4">
    <name type="scientific">Streptomyces corynorhini</name>
    <dbReference type="NCBI Taxonomy" id="2282652"/>
    <lineage>
        <taxon>Bacteria</taxon>
        <taxon>Bacillati</taxon>
        <taxon>Actinomycetota</taxon>
        <taxon>Actinomycetes</taxon>
        <taxon>Kitasatosporales</taxon>
        <taxon>Streptomycetaceae</taxon>
        <taxon>Streptomyces</taxon>
    </lineage>
</organism>
<dbReference type="Pfam" id="PF13700">
    <property type="entry name" value="DUF4158"/>
    <property type="match status" value="1"/>
</dbReference>
<feature type="compositionally biased region" description="Basic and acidic residues" evidence="1">
    <location>
        <begin position="110"/>
        <end position="121"/>
    </location>
</feature>
<dbReference type="AlphaFoldDB" id="A0A370B3A0"/>
<evidence type="ECO:0000259" key="2">
    <source>
        <dbReference type="Pfam" id="PF13700"/>
    </source>
</evidence>
<protein>
    <submittedName>
        <fullName evidence="3">DUF4158 domain-containing protein</fullName>
    </submittedName>
</protein>
<evidence type="ECO:0000313" key="4">
    <source>
        <dbReference type="Proteomes" id="UP000253741"/>
    </source>
</evidence>
<sequence length="121" mass="13378">MRGRSAIVARTPLDLDELVDHWTLLKDEQALVSGKRGATRLGFAVLPKFYTQYGRFPRNRTELPGEAVEFGARQVQVPASELESYDWVNLDMGARLNLAAATVPGPRSPADTDDRQLAGRP</sequence>
<gene>
    <name evidence="3" type="ORF">DVH02_20760</name>
</gene>
<dbReference type="InterPro" id="IPR025296">
    <property type="entry name" value="DUF4158"/>
</dbReference>
<dbReference type="EMBL" id="QQNA01000165">
    <property type="protein sequence ID" value="RDG36300.1"/>
    <property type="molecule type" value="Genomic_DNA"/>
</dbReference>
<comment type="caution">
    <text evidence="3">The sequence shown here is derived from an EMBL/GenBank/DDBJ whole genome shotgun (WGS) entry which is preliminary data.</text>
</comment>
<feature type="region of interest" description="Disordered" evidence="1">
    <location>
        <begin position="101"/>
        <end position="121"/>
    </location>
</feature>
<keyword evidence="4" id="KW-1185">Reference proteome</keyword>
<name>A0A370B3A0_9ACTN</name>
<accession>A0A370B3A0</accession>